<organism evidence="2 3">
    <name type="scientific">Actinoplanes awajinensis subsp. mycoplanecinus</name>
    <dbReference type="NCBI Taxonomy" id="135947"/>
    <lineage>
        <taxon>Bacteria</taxon>
        <taxon>Bacillati</taxon>
        <taxon>Actinomycetota</taxon>
        <taxon>Actinomycetes</taxon>
        <taxon>Micromonosporales</taxon>
        <taxon>Micromonosporaceae</taxon>
        <taxon>Actinoplanes</taxon>
    </lineage>
</organism>
<feature type="domain" description="Mycothiol-dependent maleylpyruvate isomerase metal-binding" evidence="1">
    <location>
        <begin position="12"/>
        <end position="136"/>
    </location>
</feature>
<dbReference type="InterPro" id="IPR034660">
    <property type="entry name" value="DinB/YfiT-like"/>
</dbReference>
<dbReference type="OrthoDB" id="3671213at2"/>
<dbReference type="InterPro" id="IPR024344">
    <property type="entry name" value="MDMPI_metal-binding"/>
</dbReference>
<gene>
    <name evidence="2" type="ORF">ADL15_39120</name>
</gene>
<reference evidence="2 3" key="1">
    <citation type="submission" date="2015-10" db="EMBL/GenBank/DDBJ databases">
        <authorList>
            <person name="Gilbert D.G."/>
        </authorList>
    </citation>
    <scope>NUCLEOTIDE SEQUENCE [LARGE SCALE GENOMIC DNA]</scope>
    <source>
        <strain evidence="2 3">NRRL B-16712</strain>
    </source>
</reference>
<evidence type="ECO:0000313" key="3">
    <source>
        <dbReference type="Proteomes" id="UP000053244"/>
    </source>
</evidence>
<dbReference type="PANTHER" id="PTHR40758:SF1">
    <property type="entry name" value="CONSERVED PROTEIN"/>
    <property type="match status" value="1"/>
</dbReference>
<dbReference type="Proteomes" id="UP000053244">
    <property type="component" value="Unassembled WGS sequence"/>
</dbReference>
<dbReference type="AlphaFoldDB" id="A0A101JFI3"/>
<evidence type="ECO:0000259" key="1">
    <source>
        <dbReference type="Pfam" id="PF11716"/>
    </source>
</evidence>
<accession>A0A101JFI3</accession>
<dbReference type="InterPro" id="IPR017517">
    <property type="entry name" value="Maleyloyr_isom"/>
</dbReference>
<comment type="caution">
    <text evidence="2">The sequence shown here is derived from an EMBL/GenBank/DDBJ whole genome shotgun (WGS) entry which is preliminary data.</text>
</comment>
<dbReference type="PANTHER" id="PTHR40758">
    <property type="entry name" value="CONSERVED PROTEIN"/>
    <property type="match status" value="1"/>
</dbReference>
<name>A0A101JFI3_9ACTN</name>
<dbReference type="GO" id="GO:0046872">
    <property type="term" value="F:metal ion binding"/>
    <property type="evidence" value="ECO:0007669"/>
    <property type="project" value="InterPro"/>
</dbReference>
<dbReference type="EMBL" id="LLZH01000309">
    <property type="protein sequence ID" value="KUL25954.1"/>
    <property type="molecule type" value="Genomic_DNA"/>
</dbReference>
<dbReference type="NCBIfam" id="TIGR03083">
    <property type="entry name" value="maleylpyruvate isomerase family mycothiol-dependent enzyme"/>
    <property type="match status" value="1"/>
</dbReference>
<sequence>MNRLHGTKDFWLAALRADGPALRDAVAETGPDAPVPDVPDWTTGDLAHHVTGLLRWVRATVTRGVTDRPTVAPDADPRPGWDEALDQLRREVTGTIETLEALDPDYPAWNWAPQPKKAAFWDRRLAHELSVHRWDAEAAAGRPTPIETKLATDGVAEILDTWLPAGKRLGPTDLHGVVHLVGTDAETEWFVRLRGTGIALLDTGTILDTDDHHARAKATGTASDLQLTLMGRTPLTPPAQTGDPRLFQALRTG</sequence>
<dbReference type="SUPFAM" id="SSF109854">
    <property type="entry name" value="DinB/YfiT-like putative metalloenzymes"/>
    <property type="match status" value="1"/>
</dbReference>
<dbReference type="RefSeq" id="WP_067702625.1">
    <property type="nucleotide sequence ID" value="NZ_LLZH01000309.1"/>
</dbReference>
<evidence type="ECO:0000313" key="2">
    <source>
        <dbReference type="EMBL" id="KUL25954.1"/>
    </source>
</evidence>
<dbReference type="GO" id="GO:0005886">
    <property type="term" value="C:plasma membrane"/>
    <property type="evidence" value="ECO:0007669"/>
    <property type="project" value="TreeGrafter"/>
</dbReference>
<dbReference type="Pfam" id="PF11716">
    <property type="entry name" value="MDMPI_N"/>
    <property type="match status" value="1"/>
</dbReference>
<proteinExistence type="predicted"/>
<keyword evidence="3" id="KW-1185">Reference proteome</keyword>
<protein>
    <recommendedName>
        <fullName evidence="1">Mycothiol-dependent maleylpyruvate isomerase metal-binding domain-containing protein</fullName>
    </recommendedName>
</protein>